<reference evidence="3" key="1">
    <citation type="submission" date="2023-07" db="EMBL/GenBank/DDBJ databases">
        <title>A chromosome-level genome assembly of Lolium multiflorum.</title>
        <authorList>
            <person name="Chen Y."/>
            <person name="Copetti D."/>
            <person name="Kolliker R."/>
            <person name="Studer B."/>
        </authorList>
    </citation>
    <scope>NUCLEOTIDE SEQUENCE</scope>
    <source>
        <strain evidence="3">02402/16</strain>
        <tissue evidence="3">Leaf</tissue>
    </source>
</reference>
<sequence length="649" mass="71786">MDLSVELLKLSVADGGGEDRLSALPDDVLIHILVLVKDTAAAARTSVLASRWRRLWPLLPELRFGSIEHHLIGAVLAAHEAPDLSLILAHTKDASPESLSAWLPIAARSLSGAIQLEVVRRESETEIGERCAAIDLPCFEKAIIIKLKLGFLGLALPPSGVFSRLGDLQLVDIQLHGQSSRLGDLLSSQRCPSLMSLLVSDCRGLDSLNIHSNSLLHLKLLYLHHLQQLTVVAPALKRIKVIRCFTDPLNPDQSVVNISAPQLMSLVWKNFRDPSSIQLDEVMNLKMLGIELLFLGGEEEAFDYNHNCMMLLRRFKRIRNLDLLISYLPAEIDAVLITLSDEQRAEERFFPDNYDAWTEFFRQRYERELAAYDGPPPPPARNNAAGRRWWSGHGRTLENVLAHIEGGNSPVLGMPPPAAPTLSRRHGSSWTPRQMALSSSSSGSRSASRSDGSAPPPATPCVVKKEPSSPPPTRGWSSGALIIRDQEALFVVSLMRTQEEDLEEGRRSSRRRIPARQGEGQAGRGCRGGRGDLVPADNALPMDAALDWSRRNWERQEAAQQRHLLDLAAARRRTIHATQTAALIVAPVPLIKHEESSDDELYRPTPPRGDLGQGSSRWYEVPPPEDAGNSSDDDDDDGDYTAFYHHFGM</sequence>
<keyword evidence="4" id="KW-1185">Reference proteome</keyword>
<feature type="region of interest" description="Disordered" evidence="1">
    <location>
        <begin position="408"/>
        <end position="479"/>
    </location>
</feature>
<accession>A0AAD8UVE0</accession>
<dbReference type="Proteomes" id="UP001231189">
    <property type="component" value="Unassembled WGS sequence"/>
</dbReference>
<protein>
    <recommendedName>
        <fullName evidence="2">F-box/LRR-repeat protein 15/At3g58940/PEG3-like LRR domain-containing protein</fullName>
    </recommendedName>
</protein>
<organism evidence="3 4">
    <name type="scientific">Lolium multiflorum</name>
    <name type="common">Italian ryegrass</name>
    <name type="synonym">Lolium perenne subsp. multiflorum</name>
    <dbReference type="NCBI Taxonomy" id="4521"/>
    <lineage>
        <taxon>Eukaryota</taxon>
        <taxon>Viridiplantae</taxon>
        <taxon>Streptophyta</taxon>
        <taxon>Embryophyta</taxon>
        <taxon>Tracheophyta</taxon>
        <taxon>Spermatophyta</taxon>
        <taxon>Magnoliopsida</taxon>
        <taxon>Liliopsida</taxon>
        <taxon>Poales</taxon>
        <taxon>Poaceae</taxon>
        <taxon>BOP clade</taxon>
        <taxon>Pooideae</taxon>
        <taxon>Poodae</taxon>
        <taxon>Poeae</taxon>
        <taxon>Poeae Chloroplast Group 2 (Poeae type)</taxon>
        <taxon>Loliodinae</taxon>
        <taxon>Loliinae</taxon>
        <taxon>Lolium</taxon>
    </lineage>
</organism>
<dbReference type="SUPFAM" id="SSF81383">
    <property type="entry name" value="F-box domain"/>
    <property type="match status" value="1"/>
</dbReference>
<dbReference type="PANTHER" id="PTHR34709:SF61">
    <property type="entry name" value="OS07G0229100 PROTEIN"/>
    <property type="match status" value="1"/>
</dbReference>
<dbReference type="Pfam" id="PF24758">
    <property type="entry name" value="LRR_At5g56370"/>
    <property type="match status" value="1"/>
</dbReference>
<name>A0AAD8UVE0_LOLMU</name>
<dbReference type="AlphaFoldDB" id="A0AAD8UVE0"/>
<dbReference type="InterPro" id="IPR055411">
    <property type="entry name" value="LRR_FXL15/At3g58940/PEG3-like"/>
</dbReference>
<feature type="region of interest" description="Disordered" evidence="1">
    <location>
        <begin position="498"/>
        <end position="537"/>
    </location>
</feature>
<evidence type="ECO:0000259" key="2">
    <source>
        <dbReference type="Pfam" id="PF24758"/>
    </source>
</evidence>
<dbReference type="InterPro" id="IPR055312">
    <property type="entry name" value="FBL15-like"/>
</dbReference>
<dbReference type="InterPro" id="IPR036047">
    <property type="entry name" value="F-box-like_dom_sf"/>
</dbReference>
<dbReference type="EMBL" id="JAUUTY010001914">
    <property type="protein sequence ID" value="KAK1551472.1"/>
    <property type="molecule type" value="Genomic_DNA"/>
</dbReference>
<feature type="domain" description="F-box/LRR-repeat protein 15/At3g58940/PEG3-like LRR" evidence="2">
    <location>
        <begin position="147"/>
        <end position="266"/>
    </location>
</feature>
<evidence type="ECO:0000256" key="1">
    <source>
        <dbReference type="SAM" id="MobiDB-lite"/>
    </source>
</evidence>
<comment type="caution">
    <text evidence="3">The sequence shown here is derived from an EMBL/GenBank/DDBJ whole genome shotgun (WGS) entry which is preliminary data.</text>
</comment>
<feature type="compositionally biased region" description="Low complexity" evidence="1">
    <location>
        <begin position="438"/>
        <end position="453"/>
    </location>
</feature>
<gene>
    <name evidence="3" type="ORF">QYE76_071956</name>
</gene>
<feature type="region of interest" description="Disordered" evidence="1">
    <location>
        <begin position="595"/>
        <end position="649"/>
    </location>
</feature>
<dbReference type="PANTHER" id="PTHR34709">
    <property type="entry name" value="OS10G0396666 PROTEIN"/>
    <property type="match status" value="1"/>
</dbReference>
<proteinExistence type="predicted"/>
<evidence type="ECO:0000313" key="3">
    <source>
        <dbReference type="EMBL" id="KAK1551472.1"/>
    </source>
</evidence>
<evidence type="ECO:0000313" key="4">
    <source>
        <dbReference type="Proteomes" id="UP001231189"/>
    </source>
</evidence>